<dbReference type="Proteomes" id="UP000299102">
    <property type="component" value="Unassembled WGS sequence"/>
</dbReference>
<feature type="region of interest" description="Disordered" evidence="1">
    <location>
        <begin position="142"/>
        <end position="237"/>
    </location>
</feature>
<dbReference type="EMBL" id="BGZK01000343">
    <property type="protein sequence ID" value="GBP38055.1"/>
    <property type="molecule type" value="Genomic_DNA"/>
</dbReference>
<evidence type="ECO:0000313" key="3">
    <source>
        <dbReference type="Proteomes" id="UP000299102"/>
    </source>
</evidence>
<comment type="caution">
    <text evidence="2">The sequence shown here is derived from an EMBL/GenBank/DDBJ whole genome shotgun (WGS) entry which is preliminary data.</text>
</comment>
<protein>
    <submittedName>
        <fullName evidence="2">Uncharacterized protein</fullName>
    </submittedName>
</protein>
<reference evidence="2 3" key="1">
    <citation type="journal article" date="2019" name="Commun. Biol.">
        <title>The bagworm genome reveals a unique fibroin gene that provides high tensile strength.</title>
        <authorList>
            <person name="Kono N."/>
            <person name="Nakamura H."/>
            <person name="Ohtoshi R."/>
            <person name="Tomita M."/>
            <person name="Numata K."/>
            <person name="Arakawa K."/>
        </authorList>
    </citation>
    <scope>NUCLEOTIDE SEQUENCE [LARGE SCALE GENOMIC DNA]</scope>
</reference>
<feature type="compositionally biased region" description="Pro residues" evidence="1">
    <location>
        <begin position="280"/>
        <end position="290"/>
    </location>
</feature>
<gene>
    <name evidence="2" type="ORF">EVAR_95181_1</name>
</gene>
<name>A0A4C1VK15_EUMVA</name>
<feature type="region of interest" description="Disordered" evidence="1">
    <location>
        <begin position="265"/>
        <end position="302"/>
    </location>
</feature>
<evidence type="ECO:0000313" key="2">
    <source>
        <dbReference type="EMBL" id="GBP38055.1"/>
    </source>
</evidence>
<evidence type="ECO:0000256" key="1">
    <source>
        <dbReference type="SAM" id="MobiDB-lite"/>
    </source>
</evidence>
<accession>A0A4C1VK15</accession>
<sequence>MLIAGSSSATVRDRKCVQYQYRSQERERDPFVTKQTPPVRVIRVYGIFNCFFDPYLSTSVATAVERSKVPVRTNLEQWPIQGEHRVMTPLKLGLCVIVVMELEPVLTEPLTNFMPRRSHRIVGTSPHSRFVTALVTTVVGSRQRTLDQHGGLKVGSGEWQAATAVGPRRRPSPWSDKDEKQEHHVRPSGAAARAPRPPTRPRRQRYRAFLASFSRPRSRTAHHCEPHRPPGPARIRVSDNFTHTGIVCCSGVCYKCPRWRAAPSARSRRSCAPAKAAPAATPPPRPPRTPPKTTTCRSARSGGITTVLSALFSPKILAPT</sequence>
<feature type="compositionally biased region" description="Basic and acidic residues" evidence="1">
    <location>
        <begin position="175"/>
        <end position="185"/>
    </location>
</feature>
<keyword evidence="3" id="KW-1185">Reference proteome</keyword>
<feature type="compositionally biased region" description="Low complexity" evidence="1">
    <location>
        <begin position="265"/>
        <end position="279"/>
    </location>
</feature>
<dbReference type="AlphaFoldDB" id="A0A4C1VK15"/>
<proteinExistence type="predicted"/>
<organism evidence="2 3">
    <name type="scientific">Eumeta variegata</name>
    <name type="common">Bagworm moth</name>
    <name type="synonym">Eumeta japonica</name>
    <dbReference type="NCBI Taxonomy" id="151549"/>
    <lineage>
        <taxon>Eukaryota</taxon>
        <taxon>Metazoa</taxon>
        <taxon>Ecdysozoa</taxon>
        <taxon>Arthropoda</taxon>
        <taxon>Hexapoda</taxon>
        <taxon>Insecta</taxon>
        <taxon>Pterygota</taxon>
        <taxon>Neoptera</taxon>
        <taxon>Endopterygota</taxon>
        <taxon>Lepidoptera</taxon>
        <taxon>Glossata</taxon>
        <taxon>Ditrysia</taxon>
        <taxon>Tineoidea</taxon>
        <taxon>Psychidae</taxon>
        <taxon>Oiketicinae</taxon>
        <taxon>Eumeta</taxon>
    </lineage>
</organism>